<dbReference type="EMBL" id="LAZR01000003">
    <property type="protein sequence ID" value="KKO11395.1"/>
    <property type="molecule type" value="Genomic_DNA"/>
</dbReference>
<proteinExistence type="predicted"/>
<organism evidence="1">
    <name type="scientific">marine sediment metagenome</name>
    <dbReference type="NCBI Taxonomy" id="412755"/>
    <lineage>
        <taxon>unclassified sequences</taxon>
        <taxon>metagenomes</taxon>
        <taxon>ecological metagenomes</taxon>
    </lineage>
</organism>
<protein>
    <recommendedName>
        <fullName evidence="2">HpcH/HpaI aldolase/citrate lyase domain-containing protein</fullName>
    </recommendedName>
</protein>
<sequence>MTTETNTAALPTGKIGDLEISRMMLGGNLLSHYHHCRDQHYVFKLVEHYNTPEKVLETLAIAEEHGINGMNIHTVDWVHQLMKQHRDRGGKMQWILCATASTEGDDLPAYREEIMRLAELGADAFYVWGCHSDGLVADGKIDVIGKCLDIFRECGLPAGVGAHDLEVIKASEANGLNPDFYVKTFHHHDYPSGPQVPPDQLEHATDEHIGYWDRDPAGTAKFMETVDQPWIAFKTMAAGTIPPESALKYIFENGADFVFFGMFDYEIAGDVELASTILTEQLAKDRARPWCG</sequence>
<comment type="caution">
    <text evidence="1">The sequence shown here is derived from an EMBL/GenBank/DDBJ whole genome shotgun (WGS) entry which is preliminary data.</text>
</comment>
<gene>
    <name evidence="1" type="ORF">LCGC14_0018760</name>
</gene>
<accession>A0A0F9W4Z2</accession>
<evidence type="ECO:0000313" key="1">
    <source>
        <dbReference type="EMBL" id="KKO11395.1"/>
    </source>
</evidence>
<dbReference type="InterPro" id="IPR011060">
    <property type="entry name" value="RibuloseP-bd_barrel"/>
</dbReference>
<reference evidence="1" key="1">
    <citation type="journal article" date="2015" name="Nature">
        <title>Complex archaea that bridge the gap between prokaryotes and eukaryotes.</title>
        <authorList>
            <person name="Spang A."/>
            <person name="Saw J.H."/>
            <person name="Jorgensen S.L."/>
            <person name="Zaremba-Niedzwiedzka K."/>
            <person name="Martijn J."/>
            <person name="Lind A.E."/>
            <person name="van Eijk R."/>
            <person name="Schleper C."/>
            <person name="Guy L."/>
            <person name="Ettema T.J."/>
        </authorList>
    </citation>
    <scope>NUCLEOTIDE SEQUENCE</scope>
</reference>
<dbReference type="SUPFAM" id="SSF51366">
    <property type="entry name" value="Ribulose-phoshate binding barrel"/>
    <property type="match status" value="1"/>
</dbReference>
<evidence type="ECO:0008006" key="2">
    <source>
        <dbReference type="Google" id="ProtNLM"/>
    </source>
</evidence>
<name>A0A0F9W4Z2_9ZZZZ</name>
<dbReference type="AlphaFoldDB" id="A0A0F9W4Z2"/>